<protein>
    <submittedName>
        <fullName evidence="1">Uncharacterized protein</fullName>
    </submittedName>
</protein>
<organism evidence="1 2">
    <name type="scientific">Tanacetum coccineum</name>
    <dbReference type="NCBI Taxonomy" id="301880"/>
    <lineage>
        <taxon>Eukaryota</taxon>
        <taxon>Viridiplantae</taxon>
        <taxon>Streptophyta</taxon>
        <taxon>Embryophyta</taxon>
        <taxon>Tracheophyta</taxon>
        <taxon>Spermatophyta</taxon>
        <taxon>Magnoliopsida</taxon>
        <taxon>eudicotyledons</taxon>
        <taxon>Gunneridae</taxon>
        <taxon>Pentapetalae</taxon>
        <taxon>asterids</taxon>
        <taxon>campanulids</taxon>
        <taxon>Asterales</taxon>
        <taxon>Asteraceae</taxon>
        <taxon>Asteroideae</taxon>
        <taxon>Anthemideae</taxon>
        <taxon>Anthemidinae</taxon>
        <taxon>Tanacetum</taxon>
    </lineage>
</organism>
<comment type="caution">
    <text evidence="1">The sequence shown here is derived from an EMBL/GenBank/DDBJ whole genome shotgun (WGS) entry which is preliminary data.</text>
</comment>
<gene>
    <name evidence="1" type="ORF">Tco_0770819</name>
</gene>
<proteinExistence type="predicted"/>
<keyword evidence="2" id="KW-1185">Reference proteome</keyword>
<evidence type="ECO:0000313" key="2">
    <source>
        <dbReference type="Proteomes" id="UP001151760"/>
    </source>
</evidence>
<dbReference type="EMBL" id="BQNB010011255">
    <property type="protein sequence ID" value="GJS88183.1"/>
    <property type="molecule type" value="Genomic_DNA"/>
</dbReference>
<name>A0ABQ4ZDA4_9ASTR</name>
<sequence>MISSLKFRIVLVKDKQGLIANNVVQRCGLRLDGVRQVDWRIGVGVSRGDVERRYGAMVHLQMGGRCEPISRLLLPTLMYKRTSADSFENCYVSGLRVLGEVELEHEAH</sequence>
<accession>A0ABQ4ZDA4</accession>
<dbReference type="Proteomes" id="UP001151760">
    <property type="component" value="Unassembled WGS sequence"/>
</dbReference>
<reference evidence="1" key="2">
    <citation type="submission" date="2022-01" db="EMBL/GenBank/DDBJ databases">
        <authorList>
            <person name="Yamashiro T."/>
            <person name="Shiraishi A."/>
            <person name="Satake H."/>
            <person name="Nakayama K."/>
        </authorList>
    </citation>
    <scope>NUCLEOTIDE SEQUENCE</scope>
</reference>
<reference evidence="1" key="1">
    <citation type="journal article" date="2022" name="Int. J. Mol. Sci.">
        <title>Draft Genome of Tanacetum Coccineum: Genomic Comparison of Closely Related Tanacetum-Family Plants.</title>
        <authorList>
            <person name="Yamashiro T."/>
            <person name="Shiraishi A."/>
            <person name="Nakayama K."/>
            <person name="Satake H."/>
        </authorList>
    </citation>
    <scope>NUCLEOTIDE SEQUENCE</scope>
</reference>
<evidence type="ECO:0000313" key="1">
    <source>
        <dbReference type="EMBL" id="GJS88183.1"/>
    </source>
</evidence>